<dbReference type="PANTHER" id="PTHR43280">
    <property type="entry name" value="ARAC-FAMILY TRANSCRIPTIONAL REGULATOR"/>
    <property type="match status" value="1"/>
</dbReference>
<protein>
    <submittedName>
        <fullName evidence="5">L-rhamnose operon transcriptional activator</fullName>
    </submittedName>
</protein>
<dbReference type="InterPro" id="IPR020449">
    <property type="entry name" value="Tscrpt_reg_AraC-type_HTH"/>
</dbReference>
<name>A6DPG8_9BACT</name>
<sequence length="310" mass="36483">MANKLIRFGRPQDRPSLLNEIAVLGHRQVTEVSRNAMLPHMNKRFEITYVVSGTLEWLINDELIVTRQNDILVTFPEDKLALLGGHFMVSDAYFMQIDLDYDGFMSESERELFNRKLHAIEGRKISLPTDRSILFSKLISEHERQDVFSEGLCKGWLHEILTMVVRRSEGWEAKTYLNEYNLFKKSLLSYLETHVSRTDIKVQEIAEHFNYSESHFRFLFKKIFKTSPVDFVRQFRVDTAQRLIREGSLSITEIAYKVGFSSSQYFSQTFKKELGMSPREYRKSLRLDSGRIQDMTTSIYFMDQHFPDKK</sequence>
<dbReference type="STRING" id="313628.LNTAR_05799"/>
<gene>
    <name evidence="5" type="ORF">LNTAR_05799</name>
</gene>
<keyword evidence="2" id="KW-0238">DNA-binding</keyword>
<evidence type="ECO:0000256" key="3">
    <source>
        <dbReference type="ARBA" id="ARBA00023163"/>
    </source>
</evidence>
<dbReference type="OrthoDB" id="9811996at2"/>
<keyword evidence="1" id="KW-0805">Transcription regulation</keyword>
<dbReference type="PRINTS" id="PR00032">
    <property type="entry name" value="HTHARAC"/>
</dbReference>
<evidence type="ECO:0000259" key="4">
    <source>
        <dbReference type="PROSITE" id="PS01124"/>
    </source>
</evidence>
<keyword evidence="3" id="KW-0804">Transcription</keyword>
<dbReference type="RefSeq" id="WP_007279750.1">
    <property type="nucleotide sequence ID" value="NZ_ABCK01000016.1"/>
</dbReference>
<dbReference type="Pfam" id="PF12833">
    <property type="entry name" value="HTH_18"/>
    <property type="match status" value="1"/>
</dbReference>
<dbReference type="GO" id="GO:0043565">
    <property type="term" value="F:sequence-specific DNA binding"/>
    <property type="evidence" value="ECO:0007669"/>
    <property type="project" value="InterPro"/>
</dbReference>
<dbReference type="eggNOG" id="COG4977">
    <property type="taxonomic scope" value="Bacteria"/>
</dbReference>
<dbReference type="PROSITE" id="PS00041">
    <property type="entry name" value="HTH_ARAC_FAMILY_1"/>
    <property type="match status" value="1"/>
</dbReference>
<dbReference type="InterPro" id="IPR018060">
    <property type="entry name" value="HTH_AraC"/>
</dbReference>
<comment type="caution">
    <text evidence="5">The sequence shown here is derived from an EMBL/GenBank/DDBJ whole genome shotgun (WGS) entry which is preliminary data.</text>
</comment>
<feature type="domain" description="HTH araC/xylS-type" evidence="4">
    <location>
        <begin position="185"/>
        <end position="284"/>
    </location>
</feature>
<dbReference type="EMBL" id="ABCK01000016">
    <property type="protein sequence ID" value="EDM26464.1"/>
    <property type="molecule type" value="Genomic_DNA"/>
</dbReference>
<dbReference type="InterPro" id="IPR037923">
    <property type="entry name" value="HTH-like"/>
</dbReference>
<evidence type="ECO:0000313" key="5">
    <source>
        <dbReference type="EMBL" id="EDM26464.1"/>
    </source>
</evidence>
<proteinExistence type="predicted"/>
<dbReference type="InterPro" id="IPR009057">
    <property type="entry name" value="Homeodomain-like_sf"/>
</dbReference>
<dbReference type="PROSITE" id="PS01124">
    <property type="entry name" value="HTH_ARAC_FAMILY_2"/>
    <property type="match status" value="1"/>
</dbReference>
<reference evidence="5 6" key="1">
    <citation type="journal article" date="2010" name="J. Bacteriol.">
        <title>Genome sequence of Lentisphaera araneosa HTCC2155T, the type species of the order Lentisphaerales in the phylum Lentisphaerae.</title>
        <authorList>
            <person name="Thrash J.C."/>
            <person name="Cho J.C."/>
            <person name="Vergin K.L."/>
            <person name="Morris R.M."/>
            <person name="Giovannoni S.J."/>
        </authorList>
    </citation>
    <scope>NUCLEOTIDE SEQUENCE [LARGE SCALE GENOMIC DNA]</scope>
    <source>
        <strain evidence="5 6">HTCC2155</strain>
    </source>
</reference>
<evidence type="ECO:0000256" key="1">
    <source>
        <dbReference type="ARBA" id="ARBA00023015"/>
    </source>
</evidence>
<dbReference type="SUPFAM" id="SSF51215">
    <property type="entry name" value="Regulatory protein AraC"/>
    <property type="match status" value="1"/>
</dbReference>
<organism evidence="5 6">
    <name type="scientific">Lentisphaera araneosa HTCC2155</name>
    <dbReference type="NCBI Taxonomy" id="313628"/>
    <lineage>
        <taxon>Bacteria</taxon>
        <taxon>Pseudomonadati</taxon>
        <taxon>Lentisphaerota</taxon>
        <taxon>Lentisphaeria</taxon>
        <taxon>Lentisphaerales</taxon>
        <taxon>Lentisphaeraceae</taxon>
        <taxon>Lentisphaera</taxon>
    </lineage>
</organism>
<dbReference type="SUPFAM" id="SSF46689">
    <property type="entry name" value="Homeodomain-like"/>
    <property type="match status" value="2"/>
</dbReference>
<dbReference type="Gene3D" id="1.10.10.60">
    <property type="entry name" value="Homeodomain-like"/>
    <property type="match status" value="2"/>
</dbReference>
<dbReference type="PANTHER" id="PTHR43280:SF28">
    <property type="entry name" value="HTH-TYPE TRANSCRIPTIONAL ACTIVATOR RHAS"/>
    <property type="match status" value="1"/>
</dbReference>
<dbReference type="Proteomes" id="UP000004947">
    <property type="component" value="Unassembled WGS sequence"/>
</dbReference>
<accession>A6DPG8</accession>
<evidence type="ECO:0000256" key="2">
    <source>
        <dbReference type="ARBA" id="ARBA00023125"/>
    </source>
</evidence>
<evidence type="ECO:0000313" key="6">
    <source>
        <dbReference type="Proteomes" id="UP000004947"/>
    </source>
</evidence>
<dbReference type="AlphaFoldDB" id="A6DPG8"/>
<dbReference type="InterPro" id="IPR018062">
    <property type="entry name" value="HTH_AraC-typ_CS"/>
</dbReference>
<dbReference type="SMART" id="SM00342">
    <property type="entry name" value="HTH_ARAC"/>
    <property type="match status" value="1"/>
</dbReference>
<keyword evidence="6" id="KW-1185">Reference proteome</keyword>
<dbReference type="GO" id="GO:0003700">
    <property type="term" value="F:DNA-binding transcription factor activity"/>
    <property type="evidence" value="ECO:0007669"/>
    <property type="project" value="InterPro"/>
</dbReference>